<dbReference type="Proteomes" id="UP000826212">
    <property type="component" value="Chromosome"/>
</dbReference>
<name>A0AC61NMV7_9BACT</name>
<gene>
    <name evidence="1" type="ORF">K4L44_16395</name>
</gene>
<evidence type="ECO:0000313" key="1">
    <source>
        <dbReference type="EMBL" id="QZE14087.1"/>
    </source>
</evidence>
<proteinExistence type="predicted"/>
<evidence type="ECO:0000313" key="2">
    <source>
        <dbReference type="Proteomes" id="UP000826212"/>
    </source>
</evidence>
<accession>A0AC61NMV7</accession>
<dbReference type="EMBL" id="CP081303">
    <property type="protein sequence ID" value="QZE14087.1"/>
    <property type="molecule type" value="Genomic_DNA"/>
</dbReference>
<protein>
    <submittedName>
        <fullName evidence="1">Ig-like domain-containing protein</fullName>
    </submittedName>
</protein>
<keyword evidence="2" id="KW-1185">Reference proteome</keyword>
<organism evidence="1 2">
    <name type="scientific">Halosquirtibacter laminarini</name>
    <dbReference type="NCBI Taxonomy" id="3374600"/>
    <lineage>
        <taxon>Bacteria</taxon>
        <taxon>Pseudomonadati</taxon>
        <taxon>Bacteroidota</taxon>
        <taxon>Bacteroidia</taxon>
        <taxon>Marinilabiliales</taxon>
        <taxon>Prolixibacteraceae</taxon>
        <taxon>Halosquirtibacter</taxon>
    </lineage>
</organism>
<reference evidence="1" key="1">
    <citation type="submission" date="2021-08" db="EMBL/GenBank/DDBJ databases">
        <title>Novel anaerobic bacterium isolated from sea squirt in East Sea, Republic of Korea.</title>
        <authorList>
            <person name="Nguyen T.H."/>
            <person name="Li Z."/>
            <person name="Lee Y.-J."/>
            <person name="Ko J."/>
            <person name="Kim S.-G."/>
        </authorList>
    </citation>
    <scope>NUCLEOTIDE SEQUENCE</scope>
    <source>
        <strain evidence="1">KCTC 25031</strain>
    </source>
</reference>
<sequence length="613" mass="70252">MNTKFSYIAFLSIILTWIASSCANVGRPTGGDKDTIPPTVVEMVPNIKETNFKGDEFKVVFNEFVSLTELRQKLVVSPPQKEKPEIKTRGKLFVVTFKDTMLQNTTYTLDFKDAVEDYNEGNKLLNFRTSFSTGKTIDTLRIAGMVRDAKNLMPVDDATIFIYSDLADSAAIKERPNYIAKTNKEGVFIVDGLAAKTYKIYAVSDLNGDGKLDNHSEPYAFLPHTLTPSAKFIPEQDTMVRGLDTLLVTGTINYSPKPVLLSMSQEKVLLQTMNDYKRIDSTHFYIGFSESLDDNFKIEAINIDKPIPEWLYKETSLENDSINFWITDPEVYSKDTILISVTYTVPDSLYNPKIQTDTLELLKPKKIVPKKKRRRKIKDNKVTIPTFTWESNGSQTVDPYSRIYLETKEPVASLPKESLHLTEKIDTLDVPVPFTITKDEYSERLFYIDFKMKESGNYKLLVDSAATKNIYQALSNKLDMNIKVQKESYYGKIILDIKNIVCPTLIQLLKNDKDETVVNELTVHANGKIDFFYVKPGKYILKAIFDRNNNGVWDPGNLLNQQMPEGVVYYQEVMNIRSNWDNEKYWDLPNPLEFTKDIQDNDKKKKDVMKDLN</sequence>